<keyword evidence="1" id="KW-0472">Membrane</keyword>
<name>A0A955L329_9BACT</name>
<feature type="transmembrane region" description="Helical" evidence="1">
    <location>
        <begin position="58"/>
        <end position="78"/>
    </location>
</feature>
<keyword evidence="1" id="KW-1133">Transmembrane helix</keyword>
<reference evidence="2" key="2">
    <citation type="journal article" date="2021" name="Microbiome">
        <title>Successional dynamics and alternative stable states in a saline activated sludge microbial community over 9 years.</title>
        <authorList>
            <person name="Wang Y."/>
            <person name="Ye J."/>
            <person name="Ju F."/>
            <person name="Liu L."/>
            <person name="Boyd J.A."/>
            <person name="Deng Y."/>
            <person name="Parks D.H."/>
            <person name="Jiang X."/>
            <person name="Yin X."/>
            <person name="Woodcroft B.J."/>
            <person name="Tyson G.W."/>
            <person name="Hugenholtz P."/>
            <person name="Polz M.F."/>
            <person name="Zhang T."/>
        </authorList>
    </citation>
    <scope>NUCLEOTIDE SEQUENCE</scope>
    <source>
        <strain evidence="2">HKST-UBA10</strain>
    </source>
</reference>
<organism evidence="2 3">
    <name type="scientific">Candidatus Dojkabacteria bacterium</name>
    <dbReference type="NCBI Taxonomy" id="2099670"/>
    <lineage>
        <taxon>Bacteria</taxon>
        <taxon>Candidatus Dojkabacteria</taxon>
    </lineage>
</organism>
<evidence type="ECO:0000313" key="2">
    <source>
        <dbReference type="EMBL" id="MCA9381969.1"/>
    </source>
</evidence>
<dbReference type="Proteomes" id="UP000782843">
    <property type="component" value="Unassembled WGS sequence"/>
</dbReference>
<comment type="caution">
    <text evidence="2">The sequence shown here is derived from an EMBL/GenBank/DDBJ whole genome shotgun (WGS) entry which is preliminary data.</text>
</comment>
<sequence length="100" mass="11028">MNGKQVATIVLLVIFFFGIPAIIITSIVNYASLNPSADGINGISTQTLQEAVFKNSDIYYILAIIFLVAFVLIVYLFLKSRAQNSKSTPKKSNEPKTKDK</sequence>
<protein>
    <submittedName>
        <fullName evidence="2">Uncharacterized protein</fullName>
    </submittedName>
</protein>
<accession>A0A955L329</accession>
<gene>
    <name evidence="2" type="ORF">KC660_01015</name>
</gene>
<evidence type="ECO:0000313" key="3">
    <source>
        <dbReference type="Proteomes" id="UP000782843"/>
    </source>
</evidence>
<reference evidence="2" key="1">
    <citation type="submission" date="2020-04" db="EMBL/GenBank/DDBJ databases">
        <authorList>
            <person name="Zhang T."/>
        </authorList>
    </citation>
    <scope>NUCLEOTIDE SEQUENCE</scope>
    <source>
        <strain evidence="2">HKST-UBA10</strain>
    </source>
</reference>
<dbReference type="EMBL" id="JAGQLG010000032">
    <property type="protein sequence ID" value="MCA9381969.1"/>
    <property type="molecule type" value="Genomic_DNA"/>
</dbReference>
<feature type="transmembrane region" description="Helical" evidence="1">
    <location>
        <begin position="7"/>
        <end position="28"/>
    </location>
</feature>
<keyword evidence="1" id="KW-0812">Transmembrane</keyword>
<dbReference type="AlphaFoldDB" id="A0A955L329"/>
<proteinExistence type="predicted"/>
<evidence type="ECO:0000256" key="1">
    <source>
        <dbReference type="SAM" id="Phobius"/>
    </source>
</evidence>